<evidence type="ECO:0000256" key="1">
    <source>
        <dbReference type="ARBA" id="ARBA00004141"/>
    </source>
</evidence>
<dbReference type="Pfam" id="PF03619">
    <property type="entry name" value="Solute_trans_a"/>
    <property type="match status" value="1"/>
</dbReference>
<proteinExistence type="predicted"/>
<evidence type="ECO:0000256" key="4">
    <source>
        <dbReference type="ARBA" id="ARBA00023136"/>
    </source>
</evidence>
<dbReference type="PANTHER" id="PTHR23423">
    <property type="entry name" value="ORGANIC SOLUTE TRANSPORTER-RELATED"/>
    <property type="match status" value="1"/>
</dbReference>
<evidence type="ECO:0000256" key="5">
    <source>
        <dbReference type="SAM" id="Phobius"/>
    </source>
</evidence>
<evidence type="ECO:0000313" key="7">
    <source>
        <dbReference type="Proteomes" id="UP000008370"/>
    </source>
</evidence>
<protein>
    <submittedName>
        <fullName evidence="6">Uncharacterized protein</fullName>
    </submittedName>
</protein>
<accession>K5VN71</accession>
<dbReference type="InParanoid" id="K5VN71"/>
<keyword evidence="3 5" id="KW-1133">Transmembrane helix</keyword>
<dbReference type="InterPro" id="IPR005178">
    <property type="entry name" value="Ostalpha/TMEM184C"/>
</dbReference>
<dbReference type="GO" id="GO:0016020">
    <property type="term" value="C:membrane"/>
    <property type="evidence" value="ECO:0007669"/>
    <property type="project" value="UniProtKB-SubCell"/>
</dbReference>
<feature type="transmembrane region" description="Helical" evidence="5">
    <location>
        <begin position="7"/>
        <end position="29"/>
    </location>
</feature>
<keyword evidence="4 5" id="KW-0472">Membrane</keyword>
<dbReference type="STRING" id="650164.K5VN71"/>
<keyword evidence="7" id="KW-1185">Reference proteome</keyword>
<sequence length="100" mass="11580">MVIRIMVMVPLYAISSLISLFSLEAAFFIDAVRDIYEAFVIYCFFDLLLQYLGGERSLMISLHGRSPKYPVFPGNLFWPEVDVSDPYTFLFLKRGIIRKS</sequence>
<evidence type="ECO:0000256" key="3">
    <source>
        <dbReference type="ARBA" id="ARBA00022989"/>
    </source>
</evidence>
<dbReference type="KEGG" id="pco:PHACADRAFT_214975"/>
<dbReference type="OrthoDB" id="5348404at2759"/>
<keyword evidence="2 5" id="KW-0812">Transmembrane</keyword>
<evidence type="ECO:0000313" key="6">
    <source>
        <dbReference type="EMBL" id="EKM48044.1"/>
    </source>
</evidence>
<organism evidence="6 7">
    <name type="scientific">Phanerochaete carnosa (strain HHB-10118-sp)</name>
    <name type="common">White-rot fungus</name>
    <name type="synonym">Peniophora carnosa</name>
    <dbReference type="NCBI Taxonomy" id="650164"/>
    <lineage>
        <taxon>Eukaryota</taxon>
        <taxon>Fungi</taxon>
        <taxon>Dikarya</taxon>
        <taxon>Basidiomycota</taxon>
        <taxon>Agaricomycotina</taxon>
        <taxon>Agaricomycetes</taxon>
        <taxon>Polyporales</taxon>
        <taxon>Phanerochaetaceae</taxon>
        <taxon>Phanerochaete</taxon>
    </lineage>
</organism>
<dbReference type="Proteomes" id="UP000008370">
    <property type="component" value="Unassembled WGS sequence"/>
</dbReference>
<dbReference type="EMBL" id="JH931510">
    <property type="protein sequence ID" value="EKM48044.1"/>
    <property type="molecule type" value="Genomic_DNA"/>
</dbReference>
<dbReference type="GeneID" id="18913637"/>
<dbReference type="HOGENOM" id="CLU_2307044_0_0_1"/>
<gene>
    <name evidence="6" type="ORF">PHACADRAFT_214975</name>
</gene>
<reference evidence="6 7" key="1">
    <citation type="journal article" date="2012" name="BMC Genomics">
        <title>Comparative genomics of the white-rot fungi, Phanerochaete carnosa and P. chrysosporium, to elucidate the genetic basis of the distinct wood types they colonize.</title>
        <authorList>
            <person name="Suzuki H."/>
            <person name="MacDonald J."/>
            <person name="Syed K."/>
            <person name="Salamov A."/>
            <person name="Hori C."/>
            <person name="Aerts A."/>
            <person name="Henrissat B."/>
            <person name="Wiebenga A."/>
            <person name="vanKuyk P.A."/>
            <person name="Barry K."/>
            <person name="Lindquist E."/>
            <person name="LaButti K."/>
            <person name="Lapidus A."/>
            <person name="Lucas S."/>
            <person name="Coutinho P."/>
            <person name="Gong Y."/>
            <person name="Samejima M."/>
            <person name="Mahadevan R."/>
            <person name="Abou-Zaid M."/>
            <person name="de Vries R.P."/>
            <person name="Igarashi K."/>
            <person name="Yadav J.S."/>
            <person name="Grigoriev I.V."/>
            <person name="Master E.R."/>
        </authorList>
    </citation>
    <scope>NUCLEOTIDE SEQUENCE [LARGE SCALE GENOMIC DNA]</scope>
    <source>
        <strain evidence="6 7">HHB-10118-sp</strain>
    </source>
</reference>
<name>K5VN71_PHACS</name>
<dbReference type="AlphaFoldDB" id="K5VN71"/>
<evidence type="ECO:0000256" key="2">
    <source>
        <dbReference type="ARBA" id="ARBA00022692"/>
    </source>
</evidence>
<dbReference type="RefSeq" id="XP_007403403.1">
    <property type="nucleotide sequence ID" value="XM_007403341.1"/>
</dbReference>
<comment type="subcellular location">
    <subcellularLocation>
        <location evidence="1">Membrane</location>
        <topology evidence="1">Multi-pass membrane protein</topology>
    </subcellularLocation>
</comment>